<dbReference type="OrthoDB" id="659at2759"/>
<dbReference type="PANTHER" id="PTHR23150">
    <property type="entry name" value="SULFATASE MODIFYING FACTOR 1, 2"/>
    <property type="match status" value="1"/>
</dbReference>
<evidence type="ECO:0000256" key="1">
    <source>
        <dbReference type="ARBA" id="ARBA00005310"/>
    </source>
</evidence>
<organism evidence="4 5">
    <name type="scientific">Oikopleura dioica</name>
    <name type="common">Tunicate</name>
    <dbReference type="NCBI Taxonomy" id="34765"/>
    <lineage>
        <taxon>Eukaryota</taxon>
        <taxon>Metazoa</taxon>
        <taxon>Chordata</taxon>
        <taxon>Tunicata</taxon>
        <taxon>Appendicularia</taxon>
        <taxon>Copelata</taxon>
        <taxon>Oikopleuridae</taxon>
        <taxon>Oikopleura</taxon>
    </lineage>
</organism>
<dbReference type="InterPro" id="IPR042095">
    <property type="entry name" value="SUMF_sf"/>
</dbReference>
<dbReference type="GO" id="GO:0120147">
    <property type="term" value="F:formylglycine-generating oxidase activity"/>
    <property type="evidence" value="ECO:0007669"/>
    <property type="project" value="TreeGrafter"/>
</dbReference>
<gene>
    <name evidence="4" type="ORF">GSOID_T00014994001</name>
</gene>
<evidence type="ECO:0000313" key="4">
    <source>
        <dbReference type="EMBL" id="CBY23066.1"/>
    </source>
</evidence>
<dbReference type="Pfam" id="PF03781">
    <property type="entry name" value="FGE-sulfatase"/>
    <property type="match status" value="1"/>
</dbReference>
<protein>
    <recommendedName>
        <fullName evidence="3">Sulfatase-modifying factor enzyme-like domain-containing protein</fullName>
    </recommendedName>
</protein>
<dbReference type="InterPro" id="IPR016187">
    <property type="entry name" value="CTDL_fold"/>
</dbReference>
<evidence type="ECO:0000259" key="3">
    <source>
        <dbReference type="Pfam" id="PF03781"/>
    </source>
</evidence>
<dbReference type="Proteomes" id="UP000001307">
    <property type="component" value="Unassembled WGS sequence"/>
</dbReference>
<evidence type="ECO:0000256" key="2">
    <source>
        <dbReference type="SAM" id="MobiDB-lite"/>
    </source>
</evidence>
<dbReference type="AlphaFoldDB" id="E4X131"/>
<evidence type="ECO:0000313" key="5">
    <source>
        <dbReference type="Proteomes" id="UP000001307"/>
    </source>
</evidence>
<dbReference type="InterPro" id="IPR051043">
    <property type="entry name" value="Sulfatase_Mod_Factor_Kinase"/>
</dbReference>
<feature type="domain" description="Sulfatase-modifying factor enzyme-like" evidence="3">
    <location>
        <begin position="25"/>
        <end position="306"/>
    </location>
</feature>
<comment type="similarity">
    <text evidence="1">Belongs to the sulfatase-modifying factor family.</text>
</comment>
<name>E4X131_OIKDI</name>
<reference evidence="4 5" key="1">
    <citation type="journal article" date="2010" name="Science">
        <title>Plasticity of animal genome architecture unmasked by rapid evolution of a pelagic tunicate.</title>
        <authorList>
            <person name="Denoeud F."/>
            <person name="Henriet S."/>
            <person name="Mungpakdee S."/>
            <person name="Aury J.M."/>
            <person name="Da Silva C."/>
            <person name="Brinkmann H."/>
            <person name="Mikhaleva J."/>
            <person name="Olsen L.C."/>
            <person name="Jubin C."/>
            <person name="Canestro C."/>
            <person name="Bouquet J.M."/>
            <person name="Danks G."/>
            <person name="Poulain J."/>
            <person name="Campsteijn C."/>
            <person name="Adamski M."/>
            <person name="Cross I."/>
            <person name="Yadetie F."/>
            <person name="Muffato M."/>
            <person name="Louis A."/>
            <person name="Butcher S."/>
            <person name="Tsagkogeorga G."/>
            <person name="Konrad A."/>
            <person name="Singh S."/>
            <person name="Jensen M.F."/>
            <person name="Cong E.H."/>
            <person name="Eikeseth-Otteraa H."/>
            <person name="Noel B."/>
            <person name="Anthouard V."/>
            <person name="Porcel B.M."/>
            <person name="Kachouri-Lafond R."/>
            <person name="Nishino A."/>
            <person name="Ugolini M."/>
            <person name="Chourrout P."/>
            <person name="Nishida H."/>
            <person name="Aasland R."/>
            <person name="Huzurbazar S."/>
            <person name="Westhof E."/>
            <person name="Delsuc F."/>
            <person name="Lehrach H."/>
            <person name="Reinhardt R."/>
            <person name="Weissenbach J."/>
            <person name="Roy S.W."/>
            <person name="Artiguenave F."/>
            <person name="Postlethwait J.H."/>
            <person name="Manak J.R."/>
            <person name="Thompson E.M."/>
            <person name="Jaillon O."/>
            <person name="Du Pasquier L."/>
            <person name="Boudinot P."/>
            <person name="Liberles D.A."/>
            <person name="Volff J.N."/>
            <person name="Philippe H."/>
            <person name="Lenhard B."/>
            <person name="Roest Crollius H."/>
            <person name="Wincker P."/>
            <person name="Chourrout D."/>
        </authorList>
    </citation>
    <scope>NUCLEOTIDE SEQUENCE [LARGE SCALE GENOMIC DNA]</scope>
</reference>
<dbReference type="PANTHER" id="PTHR23150:SF19">
    <property type="entry name" value="FORMYLGLYCINE-GENERATING ENZYME"/>
    <property type="match status" value="1"/>
</dbReference>
<dbReference type="GO" id="GO:0005783">
    <property type="term" value="C:endoplasmic reticulum"/>
    <property type="evidence" value="ECO:0007669"/>
    <property type="project" value="TreeGrafter"/>
</dbReference>
<dbReference type="SUPFAM" id="SSF56436">
    <property type="entry name" value="C-type lectin-like"/>
    <property type="match status" value="1"/>
</dbReference>
<dbReference type="FunCoup" id="E4X131">
    <property type="interactions" value="41"/>
</dbReference>
<feature type="compositionally biased region" description="Basic and acidic residues" evidence="2">
    <location>
        <begin position="249"/>
        <end position="268"/>
    </location>
</feature>
<sequence>MRQGHKYEPEFNPPDETFPKERWNKEVLIPKGDFVFGTDSPVLEDDGEGPAREARITRDFYMDMYEVTNSEFWIFVQKTSYKTEAEKFGNSYVFDLCLPKEVLDSADQMVQAAPWWVMINGADWAHPEGPTSSLRGRWTHPVVHVSHGDAERYCKWAGKRLPTEAEWERAARGKLVSKDFPWGDDLLPSDSVFRANYWQGEFPDEDTGADGFTYSPAPVDALGAQNEFGLFNMIGNVWEWTGDKFARYHTHEPRDDPAGSPRGTERVKKGGSFLSDTEHSYRIRNAARHHNSPDSSTNDMGFRCVRETKKPNAYKKTM</sequence>
<proteinExistence type="inferred from homology"/>
<dbReference type="InterPro" id="IPR005532">
    <property type="entry name" value="SUMF_dom"/>
</dbReference>
<dbReference type="Gene3D" id="3.90.1580.10">
    <property type="entry name" value="paralog of FGE (formylglycine-generating enzyme)"/>
    <property type="match status" value="1"/>
</dbReference>
<feature type="region of interest" description="Disordered" evidence="2">
    <location>
        <begin position="249"/>
        <end position="302"/>
    </location>
</feature>
<accession>E4X131</accession>
<dbReference type="EMBL" id="FN653020">
    <property type="protein sequence ID" value="CBY23066.1"/>
    <property type="molecule type" value="Genomic_DNA"/>
</dbReference>
<keyword evidence="5" id="KW-1185">Reference proteome</keyword>
<dbReference type="InParanoid" id="E4X131"/>